<dbReference type="SUPFAM" id="SSF51905">
    <property type="entry name" value="FAD/NAD(P)-binding domain"/>
    <property type="match status" value="1"/>
</dbReference>
<evidence type="ECO:0000256" key="3">
    <source>
        <dbReference type="ARBA" id="ARBA00022630"/>
    </source>
</evidence>
<dbReference type="Pfam" id="PF01494">
    <property type="entry name" value="FAD_binding_3"/>
    <property type="match status" value="1"/>
</dbReference>
<keyword evidence="4" id="KW-0274">FAD</keyword>
<evidence type="ECO:0000259" key="7">
    <source>
        <dbReference type="Pfam" id="PF01494"/>
    </source>
</evidence>
<dbReference type="InterPro" id="IPR036188">
    <property type="entry name" value="FAD/NAD-bd_sf"/>
</dbReference>
<dbReference type="PRINTS" id="PR00420">
    <property type="entry name" value="RNGMNOXGNASE"/>
</dbReference>
<evidence type="ECO:0000313" key="8">
    <source>
        <dbReference type="EMBL" id="KAF4441603.1"/>
    </source>
</evidence>
<accession>A0A8H4NQL9</accession>
<evidence type="ECO:0000256" key="1">
    <source>
        <dbReference type="ARBA" id="ARBA00001974"/>
    </source>
</evidence>
<evidence type="ECO:0000256" key="2">
    <source>
        <dbReference type="ARBA" id="ARBA00007992"/>
    </source>
</evidence>
<dbReference type="PANTHER" id="PTHR46720">
    <property type="entry name" value="HYDROXYLASE, PUTATIVE (AFU_ORTHOLOGUE AFUA_3G01460)-RELATED"/>
    <property type="match status" value="1"/>
</dbReference>
<comment type="cofactor">
    <cofactor evidence="1">
        <name>FAD</name>
        <dbReference type="ChEBI" id="CHEBI:57692"/>
    </cofactor>
</comment>
<name>A0A8H4NQL9_9HYPO</name>
<evidence type="ECO:0000313" key="9">
    <source>
        <dbReference type="Proteomes" id="UP000536711"/>
    </source>
</evidence>
<gene>
    <name evidence="8" type="ORF">FACUT_2544</name>
</gene>
<proteinExistence type="inferred from homology"/>
<keyword evidence="5" id="KW-0560">Oxidoreductase</keyword>
<dbReference type="GO" id="GO:0071949">
    <property type="term" value="F:FAD binding"/>
    <property type="evidence" value="ECO:0007669"/>
    <property type="project" value="InterPro"/>
</dbReference>
<keyword evidence="6" id="KW-0503">Monooxygenase</keyword>
<evidence type="ECO:0000256" key="6">
    <source>
        <dbReference type="ARBA" id="ARBA00023033"/>
    </source>
</evidence>
<dbReference type="InterPro" id="IPR051104">
    <property type="entry name" value="FAD_monoxygenase"/>
</dbReference>
<dbReference type="InterPro" id="IPR002938">
    <property type="entry name" value="FAD-bd"/>
</dbReference>
<dbReference type="Proteomes" id="UP000536711">
    <property type="component" value="Unassembled WGS sequence"/>
</dbReference>
<comment type="similarity">
    <text evidence="2">Belongs to the paxM FAD-dependent monooxygenase family.</text>
</comment>
<dbReference type="EMBL" id="JAADJF010000055">
    <property type="protein sequence ID" value="KAF4441603.1"/>
    <property type="molecule type" value="Genomic_DNA"/>
</dbReference>
<dbReference type="OrthoDB" id="5412996at2759"/>
<sequence>MSNPTAFSVAYTKAQQSFDHRARALDKEAWEKSEWRLFIQRTCHQVVSFVEVVCDQTARLVPPVILGRHNIIYRIHCDGDPFDIVVRQPRPDLVQFWEEKARYEAATISYLAKNSSVQVPDLFFHIPSSYIGPAKILLFVESERSMSDALAGPNQDLGEIPVLDPEMPEEDPRMLYGKMAGLLIKLFEPTRHKIGSLVEVGSKHSVAGRPLTQNVYDMVCKASIPKSVLPSSNQVYSSADEWYAASAAMHMAQLLFHHNDIVNSEDECRNKYVARYLLHSLAKEGHLSSFGFLEDNWSAQSQSLELSCSMPYGTDSFRLWCDDLRPHNVLLNEYDNIAAALDWEFAYFAPTQFSLDPPWWLLLQLPELWPSGIDDWSQVYGARLETWLLAMEDQERGEGINFPAKLSTYMRESWLGGRFWLTYATRKIWAFDTMFWKYLDERFFGPRDEDIQESQFWTARVHLLGEEAQRSMEMVVERKMNDAEERVLVDWDQDTANQLLQEALGDYSATMTVKGTGTTNGNGNVNIRAAIIGGGPGGLGAAIALSKLSFVDWTLYEKKPEISETGGGISLQLHTWKMLEWNGSSKNIKPSDLFRSPGGISGQQRNGRTGELIEESYHPEDTPIHRRSGRQRRAKLQAALLKEVDASKIKLSKKLVGLEKLSSGKVIIRFEDGFTDEVDLLIAADGIRSVVRSFTFPSHKIKYNGQSAYRTIISKSEVDALGTIPQASTFWQNLGGRYVFTSPLGDDDFEVTARISRPSEGQDHVSWGRPFDFSTLVHEYDGFCEPVRQVVRLAAKGETQEFALFSGPRLDRVVALDSIALIGDASHPLSGAFGAGAGFALEDVYTLSKTLEWAWTRGRGIKTALELYDRIRSPHYHDLYNVLDWYAGIGKEIAAEGLSVDDEIEAKVRRTKGKKSNWMYYYDIQTVVDNVLDSLDSKEN</sequence>
<dbReference type="GO" id="GO:0004497">
    <property type="term" value="F:monooxygenase activity"/>
    <property type="evidence" value="ECO:0007669"/>
    <property type="project" value="UniProtKB-KW"/>
</dbReference>
<organism evidence="8 9">
    <name type="scientific">Fusarium acutatum</name>
    <dbReference type="NCBI Taxonomy" id="78861"/>
    <lineage>
        <taxon>Eukaryota</taxon>
        <taxon>Fungi</taxon>
        <taxon>Dikarya</taxon>
        <taxon>Ascomycota</taxon>
        <taxon>Pezizomycotina</taxon>
        <taxon>Sordariomycetes</taxon>
        <taxon>Hypocreomycetidae</taxon>
        <taxon>Hypocreales</taxon>
        <taxon>Nectriaceae</taxon>
        <taxon>Fusarium</taxon>
        <taxon>Fusarium fujikuroi species complex</taxon>
    </lineage>
</organism>
<feature type="domain" description="FAD-binding" evidence="7">
    <location>
        <begin position="529"/>
        <end position="877"/>
    </location>
</feature>
<keyword evidence="3" id="KW-0285">Flavoprotein</keyword>
<dbReference type="GO" id="GO:0044550">
    <property type="term" value="P:secondary metabolite biosynthetic process"/>
    <property type="evidence" value="ECO:0007669"/>
    <property type="project" value="TreeGrafter"/>
</dbReference>
<keyword evidence="9" id="KW-1185">Reference proteome</keyword>
<protein>
    <recommendedName>
        <fullName evidence="7">FAD-binding domain-containing protein</fullName>
    </recommendedName>
</protein>
<dbReference type="Gene3D" id="3.50.50.60">
    <property type="entry name" value="FAD/NAD(P)-binding domain"/>
    <property type="match status" value="1"/>
</dbReference>
<reference evidence="8 9" key="1">
    <citation type="submission" date="2020-01" db="EMBL/GenBank/DDBJ databases">
        <title>Identification and distribution of gene clusters putatively required for synthesis of sphingolipid metabolism inhibitors in phylogenetically diverse species of the filamentous fungus Fusarium.</title>
        <authorList>
            <person name="Kim H.-S."/>
            <person name="Busman M."/>
            <person name="Brown D.W."/>
            <person name="Divon H."/>
            <person name="Uhlig S."/>
            <person name="Proctor R.H."/>
        </authorList>
    </citation>
    <scope>NUCLEOTIDE SEQUENCE [LARGE SCALE GENOMIC DNA]</scope>
    <source>
        <strain evidence="8 9">NRRL 13308</strain>
    </source>
</reference>
<evidence type="ECO:0000256" key="4">
    <source>
        <dbReference type="ARBA" id="ARBA00022827"/>
    </source>
</evidence>
<dbReference type="AlphaFoldDB" id="A0A8H4NQL9"/>
<dbReference type="PANTHER" id="PTHR46720:SF3">
    <property type="entry name" value="FAD-BINDING DOMAIN-CONTAINING PROTEIN-RELATED"/>
    <property type="match status" value="1"/>
</dbReference>
<comment type="caution">
    <text evidence="8">The sequence shown here is derived from an EMBL/GenBank/DDBJ whole genome shotgun (WGS) entry which is preliminary data.</text>
</comment>
<evidence type="ECO:0000256" key="5">
    <source>
        <dbReference type="ARBA" id="ARBA00023002"/>
    </source>
</evidence>